<evidence type="ECO:0000256" key="1">
    <source>
        <dbReference type="SAM" id="MobiDB-lite"/>
    </source>
</evidence>
<protein>
    <submittedName>
        <fullName evidence="2">Uncharacterized protein</fullName>
    </submittedName>
</protein>
<dbReference type="Proteomes" id="UP000287651">
    <property type="component" value="Unassembled WGS sequence"/>
</dbReference>
<evidence type="ECO:0000313" key="3">
    <source>
        <dbReference type="Proteomes" id="UP000287651"/>
    </source>
</evidence>
<dbReference type="AlphaFoldDB" id="A0A426YPC7"/>
<evidence type="ECO:0000313" key="2">
    <source>
        <dbReference type="EMBL" id="RRT53573.1"/>
    </source>
</evidence>
<organism evidence="2 3">
    <name type="scientific">Ensete ventricosum</name>
    <name type="common">Abyssinian banana</name>
    <name type="synonym">Musa ensete</name>
    <dbReference type="NCBI Taxonomy" id="4639"/>
    <lineage>
        <taxon>Eukaryota</taxon>
        <taxon>Viridiplantae</taxon>
        <taxon>Streptophyta</taxon>
        <taxon>Embryophyta</taxon>
        <taxon>Tracheophyta</taxon>
        <taxon>Spermatophyta</taxon>
        <taxon>Magnoliopsida</taxon>
        <taxon>Liliopsida</taxon>
        <taxon>Zingiberales</taxon>
        <taxon>Musaceae</taxon>
        <taxon>Ensete</taxon>
    </lineage>
</organism>
<proteinExistence type="predicted"/>
<feature type="region of interest" description="Disordered" evidence="1">
    <location>
        <begin position="69"/>
        <end position="89"/>
    </location>
</feature>
<comment type="caution">
    <text evidence="2">The sequence shown here is derived from an EMBL/GenBank/DDBJ whole genome shotgun (WGS) entry which is preliminary data.</text>
</comment>
<reference evidence="2 3" key="1">
    <citation type="journal article" date="2014" name="Agronomy (Basel)">
        <title>A Draft Genome Sequence for Ensete ventricosum, the Drought-Tolerant Tree Against Hunger.</title>
        <authorList>
            <person name="Harrison J."/>
            <person name="Moore K.A."/>
            <person name="Paszkiewicz K."/>
            <person name="Jones T."/>
            <person name="Grant M."/>
            <person name="Ambacheew D."/>
            <person name="Muzemil S."/>
            <person name="Studholme D.J."/>
        </authorList>
    </citation>
    <scope>NUCLEOTIDE SEQUENCE [LARGE SCALE GENOMIC DNA]</scope>
</reference>
<accession>A0A426YPC7</accession>
<gene>
    <name evidence="2" type="ORF">B296_00041434</name>
</gene>
<dbReference type="EMBL" id="AMZH03011070">
    <property type="protein sequence ID" value="RRT53573.1"/>
    <property type="molecule type" value="Genomic_DNA"/>
</dbReference>
<sequence length="89" mass="9833">MRRRGSRAWLGHLQGTIDCNWPLYEGAAGYDQASYKGQRPVGATARKGQRPVGAIVARRHDRLRPTCKGRLPTARLQGGGRQRLALLPT</sequence>
<name>A0A426YPC7_ENSVE</name>